<keyword evidence="2" id="KW-1185">Reference proteome</keyword>
<dbReference type="AlphaFoldDB" id="A0A6A7N706"/>
<accession>A0A6A7N706</accession>
<sequence>MAATALASSTAAAARPALVSYVSPAQLFPVEGDAFQSRADGRAVSYSPLPAFDHPHGRVVGMVQITDPDCIRAKQMGDCAAQLRWELVARDGARQELRTEEYSYETLALPTYRSSLVGAGGVWSRLATKRGEFWILTSAAEVFSYERLATYIGRFDRWCATADKCRTVDRAMAAAIRRFEARPNPEQPSTAAYQIVGRLKRGALHYYRVQLAPVSAGQSSYGLPRRGLVPVLNRDGNHAGYFYPRGC</sequence>
<dbReference type="Proteomes" id="UP000440498">
    <property type="component" value="Unassembled WGS sequence"/>
</dbReference>
<dbReference type="EMBL" id="WHUG01000009">
    <property type="protein sequence ID" value="MQA40658.1"/>
    <property type="molecule type" value="Genomic_DNA"/>
</dbReference>
<dbReference type="RefSeq" id="WP_152839954.1">
    <property type="nucleotide sequence ID" value="NZ_WHUG01000009.1"/>
</dbReference>
<name>A0A6A7N706_9BURK</name>
<proteinExistence type="predicted"/>
<evidence type="ECO:0000313" key="2">
    <source>
        <dbReference type="Proteomes" id="UP000440498"/>
    </source>
</evidence>
<organism evidence="1 2">
    <name type="scientific">Rugamonas aquatica</name>
    <dbReference type="NCBI Taxonomy" id="2743357"/>
    <lineage>
        <taxon>Bacteria</taxon>
        <taxon>Pseudomonadati</taxon>
        <taxon>Pseudomonadota</taxon>
        <taxon>Betaproteobacteria</taxon>
        <taxon>Burkholderiales</taxon>
        <taxon>Oxalobacteraceae</taxon>
        <taxon>Telluria group</taxon>
        <taxon>Rugamonas</taxon>
    </lineage>
</organism>
<reference evidence="1 2" key="1">
    <citation type="submission" date="2019-10" db="EMBL/GenBank/DDBJ databases">
        <title>Two novel species isolated from a subtropical stream in China.</title>
        <authorList>
            <person name="Lu H."/>
        </authorList>
    </citation>
    <scope>NUCLEOTIDE SEQUENCE [LARGE SCALE GENOMIC DNA]</scope>
    <source>
        <strain evidence="1 2">FT29W</strain>
    </source>
</reference>
<gene>
    <name evidence="1" type="ORF">GEV02_21120</name>
</gene>
<evidence type="ECO:0000313" key="1">
    <source>
        <dbReference type="EMBL" id="MQA40658.1"/>
    </source>
</evidence>
<comment type="caution">
    <text evidence="1">The sequence shown here is derived from an EMBL/GenBank/DDBJ whole genome shotgun (WGS) entry which is preliminary data.</text>
</comment>
<protein>
    <submittedName>
        <fullName evidence="1">Uncharacterized protein</fullName>
    </submittedName>
</protein>